<evidence type="ECO:0000256" key="2">
    <source>
        <dbReference type="ARBA" id="ARBA00004245"/>
    </source>
</evidence>
<keyword evidence="4" id="KW-0963">Cytoplasm</keyword>
<dbReference type="InterPro" id="IPR003008">
    <property type="entry name" value="Tubulin_FtsZ_GTPase"/>
</dbReference>
<dbReference type="InterPro" id="IPR000217">
    <property type="entry name" value="Tubulin"/>
</dbReference>
<dbReference type="GO" id="GO:0005525">
    <property type="term" value="F:GTP binding"/>
    <property type="evidence" value="ECO:0007669"/>
    <property type="project" value="UniProtKB-KW"/>
</dbReference>
<accession>A0A8B9N6K5</accession>
<keyword evidence="13" id="KW-1185">Reference proteome</keyword>
<dbReference type="SUPFAM" id="SSF52490">
    <property type="entry name" value="Tubulin nucleotide-binding domain-like"/>
    <property type="match status" value="1"/>
</dbReference>
<dbReference type="PANTHER" id="PTHR11588">
    <property type="entry name" value="TUBULIN"/>
    <property type="match status" value="1"/>
</dbReference>
<comment type="subcellular location">
    <subcellularLocation>
        <location evidence="2">Cytoplasm</location>
        <location evidence="2">Cytoskeleton</location>
    </subcellularLocation>
</comment>
<feature type="domain" description="Tubulin/FtsZ GTPase" evidence="11">
    <location>
        <begin position="4"/>
        <end position="78"/>
    </location>
</feature>
<evidence type="ECO:0000256" key="5">
    <source>
        <dbReference type="ARBA" id="ARBA00022701"/>
    </source>
</evidence>
<dbReference type="InterPro" id="IPR002452">
    <property type="entry name" value="Alpha_tubulin"/>
</dbReference>
<dbReference type="Proteomes" id="UP000694541">
    <property type="component" value="Unplaced"/>
</dbReference>
<dbReference type="Pfam" id="PF00091">
    <property type="entry name" value="Tubulin"/>
    <property type="match status" value="1"/>
</dbReference>
<evidence type="ECO:0000256" key="6">
    <source>
        <dbReference type="ARBA" id="ARBA00022741"/>
    </source>
</evidence>
<dbReference type="PRINTS" id="PR01161">
    <property type="entry name" value="TUBULIN"/>
</dbReference>
<dbReference type="PRINTS" id="PR01162">
    <property type="entry name" value="ALPHATUBULIN"/>
</dbReference>
<dbReference type="Gene3D" id="3.40.50.1440">
    <property type="entry name" value="Tubulin/FtsZ, GTPase domain"/>
    <property type="match status" value="1"/>
</dbReference>
<evidence type="ECO:0000256" key="7">
    <source>
        <dbReference type="ARBA" id="ARBA00022801"/>
    </source>
</evidence>
<comment type="cofactor">
    <cofactor evidence="1">
        <name>Mg(2+)</name>
        <dbReference type="ChEBI" id="CHEBI:18420"/>
    </cofactor>
</comment>
<evidence type="ECO:0000256" key="1">
    <source>
        <dbReference type="ARBA" id="ARBA00001946"/>
    </source>
</evidence>
<sequence>MQRECISVHIGQAGVQMGNSCWELYCLEHGIEPDGIIISASSGQAGSSFGTFFSETGSGKHVPRAIFVDLEPTVIGKSWKVSKLHGGGGKIPCLT</sequence>
<keyword evidence="8" id="KW-0342">GTP-binding</keyword>
<evidence type="ECO:0000259" key="11">
    <source>
        <dbReference type="Pfam" id="PF00091"/>
    </source>
</evidence>
<evidence type="ECO:0000313" key="13">
    <source>
        <dbReference type="Proteomes" id="UP000694541"/>
    </source>
</evidence>
<dbReference type="AlphaFoldDB" id="A0A8B9N6K5"/>
<dbReference type="GO" id="GO:0005874">
    <property type="term" value="C:microtubule"/>
    <property type="evidence" value="ECO:0007669"/>
    <property type="project" value="UniProtKB-KW"/>
</dbReference>
<evidence type="ECO:0000256" key="10">
    <source>
        <dbReference type="ARBA" id="ARBA00049117"/>
    </source>
</evidence>
<evidence type="ECO:0000256" key="8">
    <source>
        <dbReference type="ARBA" id="ARBA00023134"/>
    </source>
</evidence>
<keyword evidence="9" id="KW-0206">Cytoskeleton</keyword>
<reference evidence="12" key="2">
    <citation type="submission" date="2025-09" db="UniProtKB">
        <authorList>
            <consortium name="Ensembl"/>
        </authorList>
    </citation>
    <scope>IDENTIFICATION</scope>
</reference>
<dbReference type="GO" id="GO:0005200">
    <property type="term" value="F:structural constituent of cytoskeleton"/>
    <property type="evidence" value="ECO:0007669"/>
    <property type="project" value="InterPro"/>
</dbReference>
<name>A0A8B9N6K5_9AVES</name>
<protein>
    <recommendedName>
        <fullName evidence="11">Tubulin/FtsZ GTPase domain-containing protein</fullName>
    </recommendedName>
</protein>
<keyword evidence="6" id="KW-0547">Nucleotide-binding</keyword>
<comment type="similarity">
    <text evidence="3">Belongs to the tubulin family.</text>
</comment>
<comment type="catalytic activity">
    <reaction evidence="10">
        <text>GTP + H2O = GDP + phosphate + H(+)</text>
        <dbReference type="Rhea" id="RHEA:19669"/>
        <dbReference type="ChEBI" id="CHEBI:15377"/>
        <dbReference type="ChEBI" id="CHEBI:15378"/>
        <dbReference type="ChEBI" id="CHEBI:37565"/>
        <dbReference type="ChEBI" id="CHEBI:43474"/>
        <dbReference type="ChEBI" id="CHEBI:58189"/>
    </reaction>
    <physiologicalReaction direction="left-to-right" evidence="10">
        <dbReference type="Rhea" id="RHEA:19670"/>
    </physiologicalReaction>
</comment>
<evidence type="ECO:0000256" key="3">
    <source>
        <dbReference type="ARBA" id="ARBA00009636"/>
    </source>
</evidence>
<dbReference type="InterPro" id="IPR036525">
    <property type="entry name" value="Tubulin/FtsZ_GTPase_sf"/>
</dbReference>
<evidence type="ECO:0000256" key="9">
    <source>
        <dbReference type="ARBA" id="ARBA00023212"/>
    </source>
</evidence>
<evidence type="ECO:0000313" key="12">
    <source>
        <dbReference type="Ensembl" id="ENSANIP00000019411.1"/>
    </source>
</evidence>
<keyword evidence="7" id="KW-0378">Hydrolase</keyword>
<dbReference type="GO" id="GO:0016787">
    <property type="term" value="F:hydrolase activity"/>
    <property type="evidence" value="ECO:0007669"/>
    <property type="project" value="UniProtKB-KW"/>
</dbReference>
<reference evidence="12" key="1">
    <citation type="submission" date="2025-08" db="UniProtKB">
        <authorList>
            <consortium name="Ensembl"/>
        </authorList>
    </citation>
    <scope>IDENTIFICATION</scope>
</reference>
<proteinExistence type="inferred from homology"/>
<dbReference type="GO" id="GO:0007017">
    <property type="term" value="P:microtubule-based process"/>
    <property type="evidence" value="ECO:0007669"/>
    <property type="project" value="InterPro"/>
</dbReference>
<keyword evidence="5" id="KW-0493">Microtubule</keyword>
<evidence type="ECO:0000256" key="4">
    <source>
        <dbReference type="ARBA" id="ARBA00022490"/>
    </source>
</evidence>
<dbReference type="Ensembl" id="ENSANIT00000020063.1">
    <property type="protein sequence ID" value="ENSANIP00000019411.1"/>
    <property type="gene ID" value="ENSANIG00000013220.1"/>
</dbReference>
<organism evidence="12 13">
    <name type="scientific">Accipiter nisus</name>
    <name type="common">Eurasian sparrowhawk</name>
    <dbReference type="NCBI Taxonomy" id="211598"/>
    <lineage>
        <taxon>Eukaryota</taxon>
        <taxon>Metazoa</taxon>
        <taxon>Chordata</taxon>
        <taxon>Craniata</taxon>
        <taxon>Vertebrata</taxon>
        <taxon>Euteleostomi</taxon>
        <taxon>Archelosauria</taxon>
        <taxon>Archosauria</taxon>
        <taxon>Dinosauria</taxon>
        <taxon>Saurischia</taxon>
        <taxon>Theropoda</taxon>
        <taxon>Coelurosauria</taxon>
        <taxon>Aves</taxon>
        <taxon>Neognathae</taxon>
        <taxon>Neoaves</taxon>
        <taxon>Telluraves</taxon>
        <taxon>Accipitrimorphae</taxon>
        <taxon>Accipitriformes</taxon>
        <taxon>Accipitridae</taxon>
        <taxon>Accipitrinae</taxon>
        <taxon>Accipiter</taxon>
    </lineage>
</organism>